<evidence type="ECO:0000313" key="3">
    <source>
        <dbReference type="Proteomes" id="UP000009026"/>
    </source>
</evidence>
<gene>
    <name evidence="2" type="ORF">A176_005899</name>
</gene>
<evidence type="ECO:0000313" key="2">
    <source>
        <dbReference type="EMBL" id="AKQ68987.1"/>
    </source>
</evidence>
<accession>A0A0H4XL75</accession>
<dbReference type="AlphaFoldDB" id="A0A0H4XL75"/>
<keyword evidence="3" id="KW-1185">Reference proteome</keyword>
<dbReference type="KEGG" id="mym:A176_005899"/>
<evidence type="ECO:0000256" key="1">
    <source>
        <dbReference type="SAM" id="MobiDB-lite"/>
    </source>
</evidence>
<organism evidence="2 3">
    <name type="scientific">Pseudomyxococcus hansupus</name>
    <dbReference type="NCBI Taxonomy" id="1297742"/>
    <lineage>
        <taxon>Bacteria</taxon>
        <taxon>Pseudomonadati</taxon>
        <taxon>Myxococcota</taxon>
        <taxon>Myxococcia</taxon>
        <taxon>Myxococcales</taxon>
        <taxon>Cystobacterineae</taxon>
        <taxon>Myxococcaceae</taxon>
        <taxon>Pseudomyxococcus</taxon>
    </lineage>
</organism>
<sequence length="49" mass="5519">MDLHTLSGEVRCHYAERGKRRARVRDSVSPRLGARSTSRQKPDIPTVTA</sequence>
<dbReference type="EMBL" id="CP012109">
    <property type="protein sequence ID" value="AKQ68987.1"/>
    <property type="molecule type" value="Genomic_DNA"/>
</dbReference>
<proteinExistence type="predicted"/>
<feature type="region of interest" description="Disordered" evidence="1">
    <location>
        <begin position="16"/>
        <end position="49"/>
    </location>
</feature>
<dbReference type="Proteomes" id="UP000009026">
    <property type="component" value="Chromosome"/>
</dbReference>
<dbReference type="STRING" id="1297742.A176_005899"/>
<protein>
    <submittedName>
        <fullName evidence="2">Uncharacterized protein</fullName>
    </submittedName>
</protein>
<reference evidence="2 3" key="1">
    <citation type="journal article" date="2016" name="PLoS ONE">
        <title>Complete Genome Sequence and Comparative Genomics of a Novel Myxobacterium Myxococcus hansupus.</title>
        <authorList>
            <person name="Sharma G."/>
            <person name="Narwani T."/>
            <person name="Subramanian S."/>
        </authorList>
    </citation>
    <scope>NUCLEOTIDE SEQUENCE [LARGE SCALE GENOMIC DNA]</scope>
    <source>
        <strain evidence="3">mixupus</strain>
    </source>
</reference>
<name>A0A0H4XL75_9BACT</name>